<evidence type="ECO:0000313" key="2">
    <source>
        <dbReference type="Proteomes" id="UP000198519"/>
    </source>
</evidence>
<dbReference type="OrthoDB" id="9841675at2"/>
<organism evidence="1 2">
    <name type="scientific">Marinobacter zhejiangensis</name>
    <dbReference type="NCBI Taxonomy" id="488535"/>
    <lineage>
        <taxon>Bacteria</taxon>
        <taxon>Pseudomonadati</taxon>
        <taxon>Pseudomonadota</taxon>
        <taxon>Gammaproteobacteria</taxon>
        <taxon>Pseudomonadales</taxon>
        <taxon>Marinobacteraceae</taxon>
        <taxon>Marinobacter</taxon>
    </lineage>
</organism>
<sequence>MSSIQSYQRSGYAGRQRAWLVLVLCCFLLQALTPRGYMPATSTEGFPVLGFCGDPVPGLEQLLGIEAFPDTESDHPDLAHEQIHCVFSVVAQVAAVAQPLSPPQAPRVVQLPAASAVLAVASNLPYQLPDTRAPPVQTA</sequence>
<dbReference type="STRING" id="488535.SAMN04487963_2566"/>
<accession>A0A1I4QU61</accession>
<keyword evidence="2" id="KW-1185">Reference proteome</keyword>
<dbReference type="RefSeq" id="WP_139214374.1">
    <property type="nucleotide sequence ID" value="NZ_FOUE01000003.1"/>
</dbReference>
<dbReference type="AlphaFoldDB" id="A0A1I4QU61"/>
<evidence type="ECO:0000313" key="1">
    <source>
        <dbReference type="EMBL" id="SFM43260.1"/>
    </source>
</evidence>
<dbReference type="EMBL" id="FOUE01000003">
    <property type="protein sequence ID" value="SFM43260.1"/>
    <property type="molecule type" value="Genomic_DNA"/>
</dbReference>
<evidence type="ECO:0008006" key="3">
    <source>
        <dbReference type="Google" id="ProtNLM"/>
    </source>
</evidence>
<dbReference type="Pfam" id="PF11162">
    <property type="entry name" value="DUF2946"/>
    <property type="match status" value="1"/>
</dbReference>
<protein>
    <recommendedName>
        <fullName evidence="3">DUF2946 domain-containing protein</fullName>
    </recommendedName>
</protein>
<dbReference type="Proteomes" id="UP000198519">
    <property type="component" value="Unassembled WGS sequence"/>
</dbReference>
<name>A0A1I4QU61_9GAMM</name>
<gene>
    <name evidence="1" type="ORF">SAMN04487963_2566</name>
</gene>
<dbReference type="InterPro" id="IPR021333">
    <property type="entry name" value="DUF2946"/>
</dbReference>
<proteinExistence type="predicted"/>
<reference evidence="2" key="1">
    <citation type="submission" date="2016-10" db="EMBL/GenBank/DDBJ databases">
        <authorList>
            <person name="Varghese N."/>
            <person name="Submissions S."/>
        </authorList>
    </citation>
    <scope>NUCLEOTIDE SEQUENCE [LARGE SCALE GENOMIC DNA]</scope>
    <source>
        <strain evidence="2">CGMCC 1.7061</strain>
    </source>
</reference>